<dbReference type="EMBL" id="MN346706">
    <property type="protein sequence ID" value="QGR26452.1"/>
    <property type="molecule type" value="Genomic_DNA"/>
</dbReference>
<evidence type="ECO:0000313" key="1">
    <source>
        <dbReference type="EMBL" id="QGR26452.1"/>
    </source>
</evidence>
<sequence length="67" mass="7533">MTWTHKCPAPTQHKQAPGREDFLAYEAGVVDNPYGVEGCMGEKPTLLLCRQFVTSVLLSKKPAFYFK</sequence>
<dbReference type="AlphaFoldDB" id="A0A650D7Q1"/>
<name>A0A650D7Q1_PSESF</name>
<reference evidence="1" key="1">
    <citation type="journal article" date="2015" name="Acta Hortic.">
        <title>Genome features of Pseudomonas syringae pv. actinidiae recently isolated in Korea.</title>
        <authorList>
            <person name="Butler M.I."/>
            <person name="Jung J.S."/>
            <person name="Kim G.H."/>
            <person name="Lamont I."/>
            <person name="Stockwell P."/>
            <person name="Koh Y.J."/>
            <person name="Poulter R.T.M."/>
        </authorList>
    </citation>
    <scope>NUCLEOTIDE SEQUENCE</scope>
    <source>
        <strain evidence="1">SYS1</strain>
    </source>
</reference>
<protein>
    <submittedName>
        <fullName evidence="1">Uncharacterized protein</fullName>
    </submittedName>
</protein>
<organism evidence="1">
    <name type="scientific">Pseudomonas syringae pv. actinidiae</name>
    <dbReference type="NCBI Taxonomy" id="103796"/>
    <lineage>
        <taxon>Bacteria</taxon>
        <taxon>Pseudomonadati</taxon>
        <taxon>Pseudomonadota</taxon>
        <taxon>Gammaproteobacteria</taxon>
        <taxon>Pseudomonadales</taxon>
        <taxon>Pseudomonadaceae</taxon>
        <taxon>Pseudomonas</taxon>
        <taxon>Pseudomonas syringae</taxon>
    </lineage>
</organism>
<proteinExistence type="predicted"/>
<reference evidence="1" key="2">
    <citation type="submission" date="2019-08" db="EMBL/GenBank/DDBJ databases">
        <authorList>
            <person name="Butler M.I."/>
            <person name="Jung J.S."/>
            <person name="Kim G.H."/>
            <person name="Lamont I."/>
            <person name="Stockwell P."/>
            <person name="Koh Y.J."/>
            <person name="Poulter R.T.M."/>
        </authorList>
    </citation>
    <scope>NUCLEOTIDE SEQUENCE</scope>
    <source>
        <strain evidence="1">SYS1</strain>
    </source>
</reference>
<accession>A0A650D7Q1</accession>